<sequence>MENDKQLKHISKFLSLVLRHKPETINIQLDENGWAEVDELIEKSNRKGVQFNRATLHHVVETNVKKRFAFNDSLDKIRASQGHSLQVELGYKNQKPPEILFHGTGEQSKQSILKKGLIRKARQHVHLSSDITTAKMVGQRHGKPFIFKVAALEMYNDNFAFFISENGVWLTDNVPSKYLRTE</sequence>
<protein>
    <recommendedName>
        <fullName evidence="5">Probable RNA 2'-phosphotransferase</fullName>
        <ecNumber evidence="5">2.7.1.-</ecNumber>
    </recommendedName>
</protein>
<dbReference type="NCBIfam" id="NF002014">
    <property type="entry name" value="PRK00819.1-4"/>
    <property type="match status" value="1"/>
</dbReference>
<accession>A0ABX8H170</accession>
<dbReference type="HAMAP" id="MF_00299">
    <property type="entry name" value="KptA"/>
    <property type="match status" value="1"/>
</dbReference>
<dbReference type="InterPro" id="IPR022928">
    <property type="entry name" value="RNA_2'-PTrans_KptA"/>
</dbReference>
<evidence type="ECO:0000313" key="7">
    <source>
        <dbReference type="Proteomes" id="UP000682802"/>
    </source>
</evidence>
<comment type="similarity">
    <text evidence="1 5">Belongs to the KptA/TPT1 family.</text>
</comment>
<dbReference type="Gene3D" id="1.10.10.970">
    <property type="entry name" value="RNA 2'-phosphotransferase, Tpt1/KptA family, N-terminal domain"/>
    <property type="match status" value="1"/>
</dbReference>
<dbReference type="SUPFAM" id="SSF56399">
    <property type="entry name" value="ADP-ribosylation"/>
    <property type="match status" value="1"/>
</dbReference>
<dbReference type="InterPro" id="IPR002745">
    <property type="entry name" value="Ptrans_KptA/Tpt1"/>
</dbReference>
<dbReference type="EMBL" id="CP076129">
    <property type="protein sequence ID" value="QWG09383.1"/>
    <property type="molecule type" value="Genomic_DNA"/>
</dbReference>
<evidence type="ECO:0000256" key="2">
    <source>
        <dbReference type="ARBA" id="ARBA00022679"/>
    </source>
</evidence>
<evidence type="ECO:0000256" key="1">
    <source>
        <dbReference type="ARBA" id="ARBA00009836"/>
    </source>
</evidence>
<proteinExistence type="inferred from homology"/>
<keyword evidence="7" id="KW-1185">Reference proteome</keyword>
<organism evidence="6 7">
    <name type="scientific">Flammeovirga kamogawensis</name>
    <dbReference type="NCBI Taxonomy" id="373891"/>
    <lineage>
        <taxon>Bacteria</taxon>
        <taxon>Pseudomonadati</taxon>
        <taxon>Bacteroidota</taxon>
        <taxon>Cytophagia</taxon>
        <taxon>Cytophagales</taxon>
        <taxon>Flammeovirgaceae</taxon>
        <taxon>Flammeovirga</taxon>
    </lineage>
</organism>
<dbReference type="Gene3D" id="3.20.170.30">
    <property type="match status" value="1"/>
</dbReference>
<reference evidence="6 7" key="1">
    <citation type="submission" date="2021-05" db="EMBL/GenBank/DDBJ databases">
        <title>Comparative genomic studies on the polysaccharide-degrading batcterial strains of the Flammeovirga genus.</title>
        <authorList>
            <person name="Zewei F."/>
            <person name="Zheng Z."/>
            <person name="Yu L."/>
            <person name="Ruyue G."/>
            <person name="Yanhong M."/>
            <person name="Yuanyuan C."/>
            <person name="Jingyan G."/>
            <person name="Wenjun H."/>
        </authorList>
    </citation>
    <scope>NUCLEOTIDE SEQUENCE [LARGE SCALE GENOMIC DNA]</scope>
    <source>
        <strain evidence="6 7">YS10</strain>
    </source>
</reference>
<dbReference type="RefSeq" id="WP_144076058.1">
    <property type="nucleotide sequence ID" value="NZ_CP076129.1"/>
</dbReference>
<dbReference type="PANTHER" id="PTHR12684:SF2">
    <property type="entry name" value="TRNA 2'-PHOSPHOTRANSFERASE 1"/>
    <property type="match status" value="1"/>
</dbReference>
<evidence type="ECO:0000256" key="5">
    <source>
        <dbReference type="HAMAP-Rule" id="MF_00299"/>
    </source>
</evidence>
<dbReference type="Proteomes" id="UP000682802">
    <property type="component" value="Chromosome 2"/>
</dbReference>
<evidence type="ECO:0000256" key="3">
    <source>
        <dbReference type="ARBA" id="ARBA00023027"/>
    </source>
</evidence>
<keyword evidence="3 5" id="KW-0520">NAD</keyword>
<name>A0ABX8H170_9BACT</name>
<dbReference type="PANTHER" id="PTHR12684">
    <property type="entry name" value="PUTATIVE PHOSPHOTRANSFERASE"/>
    <property type="match status" value="1"/>
</dbReference>
<evidence type="ECO:0000256" key="4">
    <source>
        <dbReference type="ARBA" id="ARBA00025212"/>
    </source>
</evidence>
<gene>
    <name evidence="5" type="primary">kptA</name>
    <name evidence="6" type="ORF">KM029_22515</name>
</gene>
<dbReference type="Pfam" id="PF01885">
    <property type="entry name" value="PTS_2-RNA"/>
    <property type="match status" value="1"/>
</dbReference>
<dbReference type="InterPro" id="IPR042081">
    <property type="entry name" value="RNA_2'-PTrans_C"/>
</dbReference>
<keyword evidence="2 5" id="KW-0808">Transferase</keyword>
<comment type="function">
    <text evidence="4 5">Removes the 2'-phosphate from RNA via an intermediate in which the phosphate is ADP-ribosylated by NAD followed by a presumed transesterification to release the RNA and generate ADP-ribose 1''-2''-cyclic phosphate (APPR&gt;P). May function as an ADP-ribosylase.</text>
</comment>
<dbReference type="GO" id="GO:0016740">
    <property type="term" value="F:transferase activity"/>
    <property type="evidence" value="ECO:0007669"/>
    <property type="project" value="UniProtKB-KW"/>
</dbReference>
<dbReference type="InterPro" id="IPR042080">
    <property type="entry name" value="RNA_2'-PTrans_N"/>
</dbReference>
<evidence type="ECO:0000313" key="6">
    <source>
        <dbReference type="EMBL" id="QWG09383.1"/>
    </source>
</evidence>
<dbReference type="EC" id="2.7.1.-" evidence="5"/>